<dbReference type="Gramene" id="QL93p0100_0640:mrna">
    <property type="protein sequence ID" value="QL93p0100_0640:mrna"/>
    <property type="gene ID" value="QL93p0100_0640"/>
</dbReference>
<accession>A0A7N2N626</accession>
<organism evidence="1 2">
    <name type="scientific">Quercus lobata</name>
    <name type="common">Valley oak</name>
    <dbReference type="NCBI Taxonomy" id="97700"/>
    <lineage>
        <taxon>Eukaryota</taxon>
        <taxon>Viridiplantae</taxon>
        <taxon>Streptophyta</taxon>
        <taxon>Embryophyta</taxon>
        <taxon>Tracheophyta</taxon>
        <taxon>Spermatophyta</taxon>
        <taxon>Magnoliopsida</taxon>
        <taxon>eudicotyledons</taxon>
        <taxon>Gunneridae</taxon>
        <taxon>Pentapetalae</taxon>
        <taxon>rosids</taxon>
        <taxon>fabids</taxon>
        <taxon>Fagales</taxon>
        <taxon>Fagaceae</taxon>
        <taxon>Quercus</taxon>
    </lineage>
</organism>
<dbReference type="AlphaFoldDB" id="A0A7N2N626"/>
<sequence length="67" mass="8121">MNIESSFGELDDISLVQAKLRKKLKKRRQMLYEEYIDYMFPEETQTTNLRILEAAHKWKKQKISDKD</sequence>
<dbReference type="Proteomes" id="UP000594261">
    <property type="component" value="Unassembled WGS sequence"/>
</dbReference>
<proteinExistence type="predicted"/>
<dbReference type="InParanoid" id="A0A7N2N626"/>
<reference evidence="1" key="1">
    <citation type="submission" date="2021-01" db="UniProtKB">
        <authorList>
            <consortium name="EnsemblPlants"/>
        </authorList>
    </citation>
    <scope>IDENTIFICATION</scope>
</reference>
<protein>
    <submittedName>
        <fullName evidence="1">Uncharacterized protein</fullName>
    </submittedName>
</protein>
<keyword evidence="2" id="KW-1185">Reference proteome</keyword>
<name>A0A7N2N626_QUELO</name>
<evidence type="ECO:0000313" key="2">
    <source>
        <dbReference type="Proteomes" id="UP000594261"/>
    </source>
</evidence>
<dbReference type="EnsemblPlants" id="QL93p0100_0640:mrna">
    <property type="protein sequence ID" value="QL93p0100_0640:mrna"/>
    <property type="gene ID" value="QL93p0100_0640"/>
</dbReference>
<evidence type="ECO:0000313" key="1">
    <source>
        <dbReference type="EnsemblPlants" id="QL93p0100_0640:mrna"/>
    </source>
</evidence>